<dbReference type="EC" id="2.7.13.3" evidence="5"/>
<feature type="domain" description="HAMP" evidence="26">
    <location>
        <begin position="62"/>
        <end position="114"/>
    </location>
</feature>
<evidence type="ECO:0000256" key="8">
    <source>
        <dbReference type="ARBA" id="ARBA00022679"/>
    </source>
</evidence>
<evidence type="ECO:0000256" key="1">
    <source>
        <dbReference type="ARBA" id="ARBA00000085"/>
    </source>
</evidence>
<dbReference type="RefSeq" id="WP_344253930.1">
    <property type="nucleotide sequence ID" value="NZ_BAAARE010000004.1"/>
</dbReference>
<keyword evidence="15" id="KW-0904">Protein phosphatase</keyword>
<dbReference type="Proteomes" id="UP001500730">
    <property type="component" value="Unassembled WGS sequence"/>
</dbReference>
<dbReference type="CDD" id="cd00082">
    <property type="entry name" value="HisKA"/>
    <property type="match status" value="1"/>
</dbReference>
<evidence type="ECO:0000256" key="3">
    <source>
        <dbReference type="ARBA" id="ARBA00001946"/>
    </source>
</evidence>
<evidence type="ECO:0000256" key="24">
    <source>
        <dbReference type="SAM" id="Phobius"/>
    </source>
</evidence>
<evidence type="ECO:0000256" key="13">
    <source>
        <dbReference type="ARBA" id="ARBA00022840"/>
    </source>
</evidence>
<evidence type="ECO:0000256" key="6">
    <source>
        <dbReference type="ARBA" id="ARBA00022475"/>
    </source>
</evidence>
<dbReference type="Pfam" id="PF02518">
    <property type="entry name" value="HATPase_c"/>
    <property type="match status" value="1"/>
</dbReference>
<keyword evidence="7" id="KW-0597">Phosphoprotein</keyword>
<evidence type="ECO:0000259" key="26">
    <source>
        <dbReference type="PROSITE" id="PS50885"/>
    </source>
</evidence>
<dbReference type="InterPro" id="IPR003594">
    <property type="entry name" value="HATPase_dom"/>
</dbReference>
<evidence type="ECO:0000259" key="25">
    <source>
        <dbReference type="PROSITE" id="PS50109"/>
    </source>
</evidence>
<dbReference type="PANTHER" id="PTHR44936:SF9">
    <property type="entry name" value="SENSOR PROTEIN CREC"/>
    <property type="match status" value="1"/>
</dbReference>
<dbReference type="SMART" id="SM00387">
    <property type="entry name" value="HATPase_c"/>
    <property type="match status" value="1"/>
</dbReference>
<feature type="compositionally biased region" description="Low complexity" evidence="23">
    <location>
        <begin position="357"/>
        <end position="374"/>
    </location>
</feature>
<dbReference type="SUPFAM" id="SSF55874">
    <property type="entry name" value="ATPase domain of HSP90 chaperone/DNA topoisomerase II/histidine kinase"/>
    <property type="match status" value="1"/>
</dbReference>
<dbReference type="Gene3D" id="1.10.287.130">
    <property type="match status" value="1"/>
</dbReference>
<feature type="transmembrane region" description="Helical" evidence="24">
    <location>
        <begin position="498"/>
        <end position="531"/>
    </location>
</feature>
<evidence type="ECO:0000256" key="7">
    <source>
        <dbReference type="ARBA" id="ARBA00022553"/>
    </source>
</evidence>
<keyword evidence="24" id="KW-0472">Membrane</keyword>
<feature type="transmembrane region" description="Helical" evidence="24">
    <location>
        <begin position="709"/>
        <end position="728"/>
    </location>
</feature>
<dbReference type="PROSITE" id="PS50885">
    <property type="entry name" value="HAMP"/>
    <property type="match status" value="1"/>
</dbReference>
<dbReference type="InterPro" id="IPR036097">
    <property type="entry name" value="HisK_dim/P_sf"/>
</dbReference>
<evidence type="ECO:0000256" key="2">
    <source>
        <dbReference type="ARBA" id="ARBA00001936"/>
    </source>
</evidence>
<dbReference type="SMART" id="SM00304">
    <property type="entry name" value="HAMP"/>
    <property type="match status" value="1"/>
</dbReference>
<comment type="catalytic activity">
    <reaction evidence="1">
        <text>ATP + protein L-histidine = ADP + protein N-phospho-L-histidine.</text>
        <dbReference type="EC" id="2.7.13.3"/>
    </reaction>
</comment>
<dbReference type="Pfam" id="PF13687">
    <property type="entry name" value="DUF4153"/>
    <property type="match status" value="1"/>
</dbReference>
<feature type="domain" description="Histidine kinase" evidence="25">
    <location>
        <begin position="122"/>
        <end position="333"/>
    </location>
</feature>
<dbReference type="InterPro" id="IPR003661">
    <property type="entry name" value="HisK_dim/P_dom"/>
</dbReference>
<name>A0ABP5YA29_9MICO</name>
<keyword evidence="17" id="KW-0902">Two-component regulatory system</keyword>
<dbReference type="SMART" id="SM00388">
    <property type="entry name" value="HisKA"/>
    <property type="match status" value="1"/>
</dbReference>
<protein>
    <recommendedName>
        <fullName evidence="21">Signal transduction histidine-protein kinase/phosphatase MprB</fullName>
        <ecNumber evidence="5">2.7.13.3</ecNumber>
    </recommendedName>
    <alternativeName>
        <fullName evidence="22">Mycobacterial persistence regulator B</fullName>
    </alternativeName>
</protein>
<evidence type="ECO:0000256" key="5">
    <source>
        <dbReference type="ARBA" id="ARBA00012438"/>
    </source>
</evidence>
<dbReference type="PRINTS" id="PR00344">
    <property type="entry name" value="BCTRLSENSOR"/>
</dbReference>
<dbReference type="Gene3D" id="6.10.340.10">
    <property type="match status" value="1"/>
</dbReference>
<keyword evidence="11" id="KW-0418">Kinase</keyword>
<dbReference type="EMBL" id="BAAARE010000004">
    <property type="protein sequence ID" value="GAA2476435.1"/>
    <property type="molecule type" value="Genomic_DNA"/>
</dbReference>
<gene>
    <name evidence="27" type="ORF">GCM10009858_12340</name>
</gene>
<feature type="transmembrane region" description="Helical" evidence="24">
    <location>
        <begin position="473"/>
        <end position="491"/>
    </location>
</feature>
<keyword evidence="18" id="KW-0346">Stress response</keyword>
<keyword evidence="28" id="KW-1185">Reference proteome</keyword>
<keyword evidence="19" id="KW-0843">Virulence</keyword>
<reference evidence="28" key="1">
    <citation type="journal article" date="2019" name="Int. J. Syst. Evol. Microbiol.">
        <title>The Global Catalogue of Microorganisms (GCM) 10K type strain sequencing project: providing services to taxonomists for standard genome sequencing and annotation.</title>
        <authorList>
            <consortium name="The Broad Institute Genomics Platform"/>
            <consortium name="The Broad Institute Genome Sequencing Center for Infectious Disease"/>
            <person name="Wu L."/>
            <person name="Ma J."/>
        </authorList>
    </citation>
    <scope>NUCLEOTIDE SEQUENCE [LARGE SCALE GENOMIC DNA]</scope>
    <source>
        <strain evidence="28">JCM 16259</strain>
    </source>
</reference>
<keyword evidence="14" id="KW-0460">Magnesium</keyword>
<evidence type="ECO:0000256" key="17">
    <source>
        <dbReference type="ARBA" id="ARBA00023012"/>
    </source>
</evidence>
<feature type="transmembrane region" description="Helical" evidence="24">
    <location>
        <begin position="663"/>
        <end position="689"/>
    </location>
</feature>
<evidence type="ECO:0000256" key="21">
    <source>
        <dbReference type="ARBA" id="ARBA00040454"/>
    </source>
</evidence>
<evidence type="ECO:0000313" key="28">
    <source>
        <dbReference type="Proteomes" id="UP001500730"/>
    </source>
</evidence>
<dbReference type="PANTHER" id="PTHR44936">
    <property type="entry name" value="SENSOR PROTEIN CREC"/>
    <property type="match status" value="1"/>
</dbReference>
<feature type="region of interest" description="Disordered" evidence="23">
    <location>
        <begin position="338"/>
        <end position="421"/>
    </location>
</feature>
<keyword evidence="8" id="KW-0808">Transferase</keyword>
<dbReference type="Pfam" id="PF00672">
    <property type="entry name" value="HAMP"/>
    <property type="match status" value="1"/>
</dbReference>
<evidence type="ECO:0000256" key="14">
    <source>
        <dbReference type="ARBA" id="ARBA00022842"/>
    </source>
</evidence>
<evidence type="ECO:0000313" key="27">
    <source>
        <dbReference type="EMBL" id="GAA2476435.1"/>
    </source>
</evidence>
<evidence type="ECO:0000256" key="22">
    <source>
        <dbReference type="ARBA" id="ARBA00041776"/>
    </source>
</evidence>
<evidence type="ECO:0000256" key="23">
    <source>
        <dbReference type="SAM" id="MobiDB-lite"/>
    </source>
</evidence>
<comment type="cofactor">
    <cofactor evidence="2">
        <name>Mn(2+)</name>
        <dbReference type="ChEBI" id="CHEBI:29035"/>
    </cofactor>
</comment>
<organism evidence="27 28">
    <name type="scientific">Terrabacter carboxydivorans</name>
    <dbReference type="NCBI Taxonomy" id="619730"/>
    <lineage>
        <taxon>Bacteria</taxon>
        <taxon>Bacillati</taxon>
        <taxon>Actinomycetota</taxon>
        <taxon>Actinomycetes</taxon>
        <taxon>Micrococcales</taxon>
        <taxon>Intrasporangiaceae</taxon>
        <taxon>Terrabacter</taxon>
    </lineage>
</organism>
<dbReference type="CDD" id="cd06225">
    <property type="entry name" value="HAMP"/>
    <property type="match status" value="1"/>
</dbReference>
<keyword evidence="10" id="KW-0547">Nucleotide-binding</keyword>
<evidence type="ECO:0000256" key="9">
    <source>
        <dbReference type="ARBA" id="ARBA00022692"/>
    </source>
</evidence>
<feature type="transmembrane region" description="Helical" evidence="24">
    <location>
        <begin position="774"/>
        <end position="798"/>
    </location>
</feature>
<feature type="transmembrane region" description="Helical" evidence="24">
    <location>
        <begin position="805"/>
        <end position="824"/>
    </location>
</feature>
<sequence length="923" mass="96073">MNADRPLDGIRSIKAKLGLLVAASIMAASLVSVIGDRAGVPGWFTLPVTIAAALGVTQWLARGMTSPLREMTAAASRMATGDYSRRVTATSADEVGVLAHAFNTMAADLAGADQQRRQLVATVSHELRTPLAAQQALLENLVDGVVHPDDAVLRTALAQAERLGTLVGDLLDLSRVDGGRTPLALAGVDVRELVERAVAEAGVSRRGTVHVVDVPVDLHVTADAARLEQVLANLLDNADRHSPPGGRVTVSAGPEGPHRWWLMVADEGSGIPPEQSHRIFDRFGSGDDAGGGTGIGLAIASWVCELHGGSIAAVRPPAGEHGARIRAVLPRSPAAVHPAAVPPAAAERPIDEGPLRATPTTSATTPATNPNITSDTTPPDDRRADVPTEESTVPAPVPAAAAPSPAPSTGSAGPSTGHTAYAPVPVGAPKPVIDSIFGDLWPEAGLAPQVRLLLTCLGVGVLSAVLLPYRRIGVALFVVLLVGGVVLWRTTERRRQRWAVLSSVLCVALASLSVLRAAEWLTVIAVMLGVVVLTTALTDAKGLLSLGAGLASWPLAAVRGLPLLGRTVAVTSRIHVLWPVVRTVAISLVALVVFGGLFASGDAVFGSWAQALVPQLAWDGLTFRFFVGFVMGGALLAAGYVALNPPRVERVALPEGRPVARLWEWVVPVGLVVALFAAFVVAQAAALFGGHDYVQRTTGLTYAEYVHQGFGQLTAATVLTLATVALAVRKAPRSTARERLVLRMALGALCALTLVVVASALHRMDLYQQAYGFTLLRVLVDAFELWLGLLVVLVLVAGVRLSGWWLPRAALVSAAAFVLVGGLANPEAWVAQRNIDRYQATGKIDSFYLSTLGADAAPTIVGGGLPASLADCIISSQGAPGTDDALSWNLGRSRAAALPGQARPAADASCSTFWQADRPTPVP</sequence>
<evidence type="ECO:0000256" key="18">
    <source>
        <dbReference type="ARBA" id="ARBA00023016"/>
    </source>
</evidence>
<dbReference type="InterPro" id="IPR003660">
    <property type="entry name" value="HAMP_dom"/>
</dbReference>
<keyword evidence="12" id="KW-0378">Hydrolase</keyword>
<evidence type="ECO:0000256" key="11">
    <source>
        <dbReference type="ARBA" id="ARBA00022777"/>
    </source>
</evidence>
<dbReference type="InterPro" id="IPR025291">
    <property type="entry name" value="DUF4153"/>
</dbReference>
<dbReference type="SUPFAM" id="SSF47384">
    <property type="entry name" value="Homodimeric domain of signal transducing histidine kinase"/>
    <property type="match status" value="1"/>
</dbReference>
<evidence type="ECO:0000256" key="16">
    <source>
        <dbReference type="ARBA" id="ARBA00022989"/>
    </source>
</evidence>
<keyword evidence="13" id="KW-0067">ATP-binding</keyword>
<feature type="compositionally biased region" description="Low complexity" evidence="23">
    <location>
        <begin position="391"/>
        <end position="417"/>
    </location>
</feature>
<feature type="transmembrane region" description="Helical" evidence="24">
    <location>
        <begin position="576"/>
        <end position="601"/>
    </location>
</feature>
<evidence type="ECO:0000256" key="10">
    <source>
        <dbReference type="ARBA" id="ARBA00022741"/>
    </source>
</evidence>
<dbReference type="SUPFAM" id="SSF158472">
    <property type="entry name" value="HAMP domain-like"/>
    <property type="match status" value="1"/>
</dbReference>
<dbReference type="InterPro" id="IPR050980">
    <property type="entry name" value="2C_sensor_his_kinase"/>
</dbReference>
<comment type="cofactor">
    <cofactor evidence="3">
        <name>Mg(2+)</name>
        <dbReference type="ChEBI" id="CHEBI:18420"/>
    </cofactor>
</comment>
<evidence type="ECO:0000256" key="19">
    <source>
        <dbReference type="ARBA" id="ARBA00023026"/>
    </source>
</evidence>
<feature type="transmembrane region" description="Helical" evidence="24">
    <location>
        <begin position="740"/>
        <end position="762"/>
    </location>
</feature>
<dbReference type="Pfam" id="PF00512">
    <property type="entry name" value="HisKA"/>
    <property type="match status" value="1"/>
</dbReference>
<evidence type="ECO:0000256" key="4">
    <source>
        <dbReference type="ARBA" id="ARBA00004651"/>
    </source>
</evidence>
<dbReference type="InterPro" id="IPR005467">
    <property type="entry name" value="His_kinase_dom"/>
</dbReference>
<comment type="subcellular location">
    <subcellularLocation>
        <location evidence="4">Cell membrane</location>
        <topology evidence="4">Multi-pass membrane protein</topology>
    </subcellularLocation>
</comment>
<keyword evidence="9 24" id="KW-0812">Transmembrane</keyword>
<accession>A0ABP5YA29</accession>
<dbReference type="Gene3D" id="3.30.565.10">
    <property type="entry name" value="Histidine kinase-like ATPase, C-terminal domain"/>
    <property type="match status" value="1"/>
</dbReference>
<evidence type="ECO:0000256" key="20">
    <source>
        <dbReference type="ARBA" id="ARBA00023211"/>
    </source>
</evidence>
<feature type="transmembrane region" description="Helical" evidence="24">
    <location>
        <begin position="621"/>
        <end position="643"/>
    </location>
</feature>
<keyword evidence="20" id="KW-0464">Manganese</keyword>
<comment type="caution">
    <text evidence="27">The sequence shown here is derived from an EMBL/GenBank/DDBJ whole genome shotgun (WGS) entry which is preliminary data.</text>
</comment>
<dbReference type="InterPro" id="IPR036890">
    <property type="entry name" value="HATPase_C_sf"/>
</dbReference>
<evidence type="ECO:0000256" key="12">
    <source>
        <dbReference type="ARBA" id="ARBA00022801"/>
    </source>
</evidence>
<feature type="transmembrane region" description="Helical" evidence="24">
    <location>
        <begin position="543"/>
        <end position="564"/>
    </location>
</feature>
<feature type="transmembrane region" description="Helical" evidence="24">
    <location>
        <begin position="41"/>
        <end position="61"/>
    </location>
</feature>
<dbReference type="PROSITE" id="PS50109">
    <property type="entry name" value="HIS_KIN"/>
    <property type="match status" value="1"/>
</dbReference>
<keyword evidence="16 24" id="KW-1133">Transmembrane helix</keyword>
<dbReference type="InterPro" id="IPR004358">
    <property type="entry name" value="Sig_transdc_His_kin-like_C"/>
</dbReference>
<evidence type="ECO:0000256" key="15">
    <source>
        <dbReference type="ARBA" id="ARBA00022912"/>
    </source>
</evidence>
<proteinExistence type="predicted"/>
<feature type="transmembrane region" description="Helical" evidence="24">
    <location>
        <begin position="17"/>
        <end position="35"/>
    </location>
</feature>
<keyword evidence="6" id="KW-1003">Cell membrane</keyword>